<dbReference type="OrthoDB" id="2976199at2759"/>
<dbReference type="AlphaFoldDB" id="A0A6A4HVV3"/>
<proteinExistence type="predicted"/>
<feature type="compositionally biased region" description="Polar residues" evidence="1">
    <location>
        <begin position="199"/>
        <end position="208"/>
    </location>
</feature>
<organism evidence="2 3">
    <name type="scientific">Gymnopus androsaceus JB14</name>
    <dbReference type="NCBI Taxonomy" id="1447944"/>
    <lineage>
        <taxon>Eukaryota</taxon>
        <taxon>Fungi</taxon>
        <taxon>Dikarya</taxon>
        <taxon>Basidiomycota</taxon>
        <taxon>Agaricomycotina</taxon>
        <taxon>Agaricomycetes</taxon>
        <taxon>Agaricomycetidae</taxon>
        <taxon>Agaricales</taxon>
        <taxon>Marasmiineae</taxon>
        <taxon>Omphalotaceae</taxon>
        <taxon>Gymnopus</taxon>
    </lineage>
</organism>
<evidence type="ECO:0000313" key="3">
    <source>
        <dbReference type="Proteomes" id="UP000799118"/>
    </source>
</evidence>
<feature type="compositionally biased region" description="Pro residues" evidence="1">
    <location>
        <begin position="112"/>
        <end position="128"/>
    </location>
</feature>
<evidence type="ECO:0000313" key="2">
    <source>
        <dbReference type="EMBL" id="KAE9402033.1"/>
    </source>
</evidence>
<feature type="region of interest" description="Disordered" evidence="1">
    <location>
        <begin position="90"/>
        <end position="142"/>
    </location>
</feature>
<evidence type="ECO:0000256" key="1">
    <source>
        <dbReference type="SAM" id="MobiDB-lite"/>
    </source>
</evidence>
<dbReference type="EMBL" id="ML769439">
    <property type="protein sequence ID" value="KAE9402033.1"/>
    <property type="molecule type" value="Genomic_DNA"/>
</dbReference>
<feature type="region of interest" description="Disordered" evidence="1">
    <location>
        <begin position="190"/>
        <end position="243"/>
    </location>
</feature>
<dbReference type="Proteomes" id="UP000799118">
    <property type="component" value="Unassembled WGS sequence"/>
</dbReference>
<gene>
    <name evidence="2" type="ORF">BT96DRAFT_1017854</name>
</gene>
<keyword evidence="3" id="KW-1185">Reference proteome</keyword>
<protein>
    <submittedName>
        <fullName evidence="2">Uncharacterized protein</fullName>
    </submittedName>
</protein>
<sequence length="301" mass="33063">MTEYDYSPEAYEQHKAKLRSIGKWPNGRIRGQAQMRLPFKDSRLAGRTRRHNLEQHQHHKAYYNSYSSNPQPAAAASYYPVIPGIPGAASGPSSGRYPSPAPGPQRTNTYPAAPPVPPLHPAPPPPRLQSPKRSNTVGGFPNAYPTAPQMLYDPRVGMASRVVYPQHQYQPQSPPKRWFGKLFSGLRSSSPSPSPVIASGNSSPVSSSRHGRKIGSETETENTAVNTTTGTVDDQNHSLGRQSHGNIIKNRGAAVYSYGCGCYRFFSITLHPILILSPFVSHLFASRVTPYDDFLPIRFGT</sequence>
<reference evidence="2" key="1">
    <citation type="journal article" date="2019" name="Environ. Microbiol.">
        <title>Fungal ecological strategies reflected in gene transcription - a case study of two litter decomposers.</title>
        <authorList>
            <person name="Barbi F."/>
            <person name="Kohler A."/>
            <person name="Barry K."/>
            <person name="Baskaran P."/>
            <person name="Daum C."/>
            <person name="Fauchery L."/>
            <person name="Ihrmark K."/>
            <person name="Kuo A."/>
            <person name="LaButti K."/>
            <person name="Lipzen A."/>
            <person name="Morin E."/>
            <person name="Grigoriev I.V."/>
            <person name="Henrissat B."/>
            <person name="Lindahl B."/>
            <person name="Martin F."/>
        </authorList>
    </citation>
    <scope>NUCLEOTIDE SEQUENCE</scope>
    <source>
        <strain evidence="2">JB14</strain>
    </source>
</reference>
<accession>A0A6A4HVV3</accession>
<name>A0A6A4HVV3_9AGAR</name>
<feature type="compositionally biased region" description="Low complexity" evidence="1">
    <location>
        <begin position="221"/>
        <end position="232"/>
    </location>
</feature>